<dbReference type="Gene3D" id="3.90.75.20">
    <property type="match status" value="1"/>
</dbReference>
<feature type="region of interest" description="Disordered" evidence="1">
    <location>
        <begin position="56"/>
        <end position="90"/>
    </location>
</feature>
<gene>
    <name evidence="3" type="ORF">NCTC7582_00090</name>
</gene>
<dbReference type="AlphaFoldDB" id="A0A2X0XZ38"/>
<feature type="domain" description="HNH nuclease" evidence="2">
    <location>
        <begin position="121"/>
        <end position="166"/>
    </location>
</feature>
<dbReference type="SUPFAM" id="SSF54060">
    <property type="entry name" value="His-Me finger endonucleases"/>
    <property type="match status" value="1"/>
</dbReference>
<proteinExistence type="predicted"/>
<dbReference type="InterPro" id="IPR044925">
    <property type="entry name" value="His-Me_finger_sf"/>
</dbReference>
<dbReference type="Proteomes" id="UP000251431">
    <property type="component" value="Unassembled WGS sequence"/>
</dbReference>
<sequence>MRHTWTHEQKEFLRKHYPSNSQRDLLFLLNQEFQLNINMNQLKACLTNHNIKSGRTGQFEKGTTPVNKGTKGLYNVGGNRTSFKKGDTPKNYKPVGTERIDRDGYVLIKVSDSGTWHERWRHKHKVVWEKANGPIPKGHVLIFLDQNKLNISLENLQLITRAQLARMNQNKLFHLDPELTKTGVVIANIYTKMGALNRKEKTK</sequence>
<dbReference type="InterPro" id="IPR003615">
    <property type="entry name" value="HNH_nuc"/>
</dbReference>
<reference evidence="3 4" key="1">
    <citation type="submission" date="2018-06" db="EMBL/GenBank/DDBJ databases">
        <authorList>
            <consortium name="Pathogen Informatics"/>
            <person name="Doyle S."/>
        </authorList>
    </citation>
    <scope>NUCLEOTIDE SEQUENCE [LARGE SCALE GENOMIC DNA]</scope>
    <source>
        <strain evidence="3 4">NCTC7582</strain>
    </source>
</reference>
<protein>
    <submittedName>
        <fullName evidence="3">Phage protein</fullName>
    </submittedName>
</protein>
<evidence type="ECO:0000256" key="1">
    <source>
        <dbReference type="SAM" id="MobiDB-lite"/>
    </source>
</evidence>
<evidence type="ECO:0000313" key="4">
    <source>
        <dbReference type="Proteomes" id="UP000251431"/>
    </source>
</evidence>
<evidence type="ECO:0000313" key="3">
    <source>
        <dbReference type="EMBL" id="SPT95590.1"/>
    </source>
</evidence>
<dbReference type="Pfam" id="PF13392">
    <property type="entry name" value="HNH_3"/>
    <property type="match status" value="1"/>
</dbReference>
<organism evidence="3 4">
    <name type="scientific">Lysinibacillus capsici</name>
    <dbReference type="NCBI Taxonomy" id="2115968"/>
    <lineage>
        <taxon>Bacteria</taxon>
        <taxon>Bacillati</taxon>
        <taxon>Bacillota</taxon>
        <taxon>Bacilli</taxon>
        <taxon>Bacillales</taxon>
        <taxon>Bacillaceae</taxon>
        <taxon>Lysinibacillus</taxon>
    </lineage>
</organism>
<name>A0A2X0XZ38_9BACI</name>
<accession>A0A2X0XZ38</accession>
<evidence type="ECO:0000259" key="2">
    <source>
        <dbReference type="Pfam" id="PF13392"/>
    </source>
</evidence>
<dbReference type="EMBL" id="UAQE01000001">
    <property type="protein sequence ID" value="SPT95590.1"/>
    <property type="molecule type" value="Genomic_DNA"/>
</dbReference>